<keyword evidence="3" id="KW-1185">Reference proteome</keyword>
<gene>
    <name evidence="2" type="ORF">ESZ50_07265</name>
</gene>
<dbReference type="InterPro" id="IPR050276">
    <property type="entry name" value="MshD_Acetyltransferase"/>
</dbReference>
<dbReference type="SUPFAM" id="SSF55729">
    <property type="entry name" value="Acyl-CoA N-acyltransferases (Nat)"/>
    <property type="match status" value="1"/>
</dbReference>
<evidence type="ECO:0000259" key="1">
    <source>
        <dbReference type="PROSITE" id="PS51186"/>
    </source>
</evidence>
<protein>
    <submittedName>
        <fullName evidence="2">GNAT family N-acetyltransferase</fullName>
    </submittedName>
</protein>
<dbReference type="AlphaFoldDB" id="A0A6C2C5B7"/>
<dbReference type="GO" id="GO:0016747">
    <property type="term" value="F:acyltransferase activity, transferring groups other than amino-acyl groups"/>
    <property type="evidence" value="ECO:0007669"/>
    <property type="project" value="InterPro"/>
</dbReference>
<dbReference type="OrthoDB" id="9796381at2"/>
<dbReference type="InterPro" id="IPR016181">
    <property type="entry name" value="Acyl_CoA_acyltransferase"/>
</dbReference>
<dbReference type="PANTHER" id="PTHR43617">
    <property type="entry name" value="L-AMINO ACID N-ACETYLTRANSFERASE"/>
    <property type="match status" value="1"/>
</dbReference>
<dbReference type="EMBL" id="SDGZ01000015">
    <property type="protein sequence ID" value="TYC49037.1"/>
    <property type="molecule type" value="Genomic_DNA"/>
</dbReference>
<reference evidence="2 3" key="1">
    <citation type="submission" date="2019-01" db="EMBL/GenBank/DDBJ databases">
        <title>Weissella sp. nov., a novel lactic acid bacterium isolated from animal feces.</title>
        <authorList>
            <person name="Wang L.-T."/>
        </authorList>
    </citation>
    <scope>NUCLEOTIDE SEQUENCE [LARGE SCALE GENOMIC DNA]</scope>
    <source>
        <strain evidence="2 3">8H-2</strain>
    </source>
</reference>
<dbReference type="Pfam" id="PF00583">
    <property type="entry name" value="Acetyltransf_1"/>
    <property type="match status" value="1"/>
</dbReference>
<keyword evidence="2" id="KW-0808">Transferase</keyword>
<dbReference type="CDD" id="cd04301">
    <property type="entry name" value="NAT_SF"/>
    <property type="match status" value="1"/>
</dbReference>
<comment type="caution">
    <text evidence="2">The sequence shown here is derived from an EMBL/GenBank/DDBJ whole genome shotgun (WGS) entry which is preliminary data.</text>
</comment>
<dbReference type="PROSITE" id="PS51186">
    <property type="entry name" value="GNAT"/>
    <property type="match status" value="1"/>
</dbReference>
<sequence length="171" mass="19142">MMTYTRKATADDIPAVMEIITAAIAYLAEQGSPQWQANQGPTESIITEDVLAERGYVLIFDQTIVGYVALVAGPDPIYEAIEGTWSGVSGKYIAIHRVAVSQQVRGQGLSQTLMNESVKWSQELGYTDIRIDTYPKNMIMQKVIQRAGFSYQGMIHFPFEHGERFAYQLIK</sequence>
<dbReference type="Gene3D" id="3.40.630.30">
    <property type="match status" value="1"/>
</dbReference>
<feature type="domain" description="N-acetyltransferase" evidence="1">
    <location>
        <begin position="3"/>
        <end position="171"/>
    </location>
</feature>
<dbReference type="Proteomes" id="UP000371977">
    <property type="component" value="Unassembled WGS sequence"/>
</dbReference>
<accession>A0A6C2C5B7</accession>
<dbReference type="InterPro" id="IPR000182">
    <property type="entry name" value="GNAT_dom"/>
</dbReference>
<name>A0A6C2C5B7_9LACO</name>
<proteinExistence type="predicted"/>
<organism evidence="2 3">
    <name type="scientific">Weissella muntiaci</name>
    <dbReference type="NCBI Taxonomy" id="2508881"/>
    <lineage>
        <taxon>Bacteria</taxon>
        <taxon>Bacillati</taxon>
        <taxon>Bacillota</taxon>
        <taxon>Bacilli</taxon>
        <taxon>Lactobacillales</taxon>
        <taxon>Lactobacillaceae</taxon>
        <taxon>Weissella</taxon>
    </lineage>
</organism>
<evidence type="ECO:0000313" key="2">
    <source>
        <dbReference type="EMBL" id="TYC49037.1"/>
    </source>
</evidence>
<evidence type="ECO:0000313" key="3">
    <source>
        <dbReference type="Proteomes" id="UP000371977"/>
    </source>
</evidence>